<dbReference type="Proteomes" id="UP000006552">
    <property type="component" value="Chromosome"/>
</dbReference>
<evidence type="ECO:0000313" key="2">
    <source>
        <dbReference type="Proteomes" id="UP000006552"/>
    </source>
</evidence>
<gene>
    <name evidence="1" type="ORF">ebA3775</name>
</gene>
<dbReference type="HOGENOM" id="CLU_1912711_0_0_4"/>
<dbReference type="STRING" id="76114.ebA3775"/>
<dbReference type="KEGG" id="eba:ebA3775"/>
<sequence length="132" mass="14071">MQVGIEQLPLLGAEAFFPTRLALAHLANHGFAEAQVLGFDAEPLRQHLQLVLSGDCFSLQPAGNGLVGHRTSPVTGIELLFQHGGARLVAGCPHCVGKSLGESDFFIHEQKVMFADGKCLLVCCIVNTTNCC</sequence>
<name>Q5P362_AROAE</name>
<evidence type="ECO:0000313" key="1">
    <source>
        <dbReference type="EMBL" id="CAI08252.1"/>
    </source>
</evidence>
<dbReference type="EMBL" id="CR555306">
    <property type="protein sequence ID" value="CAI08252.1"/>
    <property type="molecule type" value="Genomic_DNA"/>
</dbReference>
<protein>
    <submittedName>
        <fullName evidence="1">Uncharacterized protein</fullName>
    </submittedName>
</protein>
<dbReference type="AlphaFoldDB" id="Q5P362"/>
<dbReference type="eggNOG" id="ENOG502ZW1W">
    <property type="taxonomic scope" value="Bacteria"/>
</dbReference>
<organism evidence="1 2">
    <name type="scientific">Aromatoleum aromaticum (strain DSM 19018 / LMG 30748 / EbN1)</name>
    <name type="common">Azoarcus sp. (strain EbN1)</name>
    <dbReference type="NCBI Taxonomy" id="76114"/>
    <lineage>
        <taxon>Bacteria</taxon>
        <taxon>Pseudomonadati</taxon>
        <taxon>Pseudomonadota</taxon>
        <taxon>Betaproteobacteria</taxon>
        <taxon>Rhodocyclales</taxon>
        <taxon>Rhodocyclaceae</taxon>
        <taxon>Aromatoleum</taxon>
    </lineage>
</organism>
<accession>Q5P362</accession>
<proteinExistence type="predicted"/>
<reference evidence="1 2" key="1">
    <citation type="journal article" date="2005" name="Arch. Microbiol.">
        <title>The genome sequence of an anaerobic aromatic-degrading denitrifying bacterium, strain EbN1.</title>
        <authorList>
            <person name="Rabus R."/>
            <person name="Kube M."/>
            <person name="Heider J."/>
            <person name="Beck A."/>
            <person name="Heitmann K."/>
            <person name="Widdel F."/>
            <person name="Reinhardt R."/>
        </authorList>
    </citation>
    <scope>NUCLEOTIDE SEQUENCE [LARGE SCALE GENOMIC DNA]</scope>
    <source>
        <strain evidence="1 2">EbN1</strain>
    </source>
</reference>
<keyword evidence="2" id="KW-1185">Reference proteome</keyword>